<dbReference type="STRING" id="1333845.SAMN04487895_101738"/>
<organism evidence="1 2">
    <name type="scientific">Paenibacillus sophorae</name>
    <dbReference type="NCBI Taxonomy" id="1333845"/>
    <lineage>
        <taxon>Bacteria</taxon>
        <taxon>Bacillati</taxon>
        <taxon>Bacillota</taxon>
        <taxon>Bacilli</taxon>
        <taxon>Bacillales</taxon>
        <taxon>Paenibacillaceae</taxon>
        <taxon>Paenibacillus</taxon>
    </lineage>
</organism>
<dbReference type="EMBL" id="FODH01000001">
    <property type="protein sequence ID" value="SEN50526.1"/>
    <property type="molecule type" value="Genomic_DNA"/>
</dbReference>
<sequence length="305" mass="35582">MAVKKQVNKTEDNKIKCLNCGKYKAVISFYMNTNHLFSSDKFEVCKDCLKNSIGAKDSDGYLDRVMQVLATMDKPFLQNIWESSNEDWSKYIIQISSLSQHKGKKFSDSIIRQSNSISYEYLDQINEEFELTQEEISQLQLKWGKKGFDVEDYIFLENEYHTWINSYECDSYAMEMLFQEISHKRLEIKKLRESGKSTDKEMKTLQDLLGSSNIKPVQETGANATEQATFGTLIKKYENERPIPEPDPVWKDVDGIKKYIQVWFFGHLCKMLGINNDYSQMYEDELKKYTVDTPDFTSENEDGSL</sequence>
<evidence type="ECO:0000313" key="1">
    <source>
        <dbReference type="EMBL" id="SEN50526.1"/>
    </source>
</evidence>
<dbReference type="RefSeq" id="WP_051499327.1">
    <property type="nucleotide sequence ID" value="NZ_CP076607.1"/>
</dbReference>
<protein>
    <submittedName>
        <fullName evidence="1">Uncharacterized protein</fullName>
    </submittedName>
</protein>
<gene>
    <name evidence="1" type="ORF">SAMN04487895_101738</name>
</gene>
<reference evidence="1 2" key="1">
    <citation type="submission" date="2016-10" db="EMBL/GenBank/DDBJ databases">
        <authorList>
            <person name="de Groot N.N."/>
        </authorList>
    </citation>
    <scope>NUCLEOTIDE SEQUENCE [LARGE SCALE GENOMIC DNA]</scope>
    <source>
        <strain evidence="1 2">CGMCC 1.10238</strain>
    </source>
</reference>
<dbReference type="Proteomes" id="UP000198809">
    <property type="component" value="Unassembled WGS sequence"/>
</dbReference>
<name>A0A1H8H2P5_9BACL</name>
<accession>A0A1H8H2P5</accession>
<evidence type="ECO:0000313" key="2">
    <source>
        <dbReference type="Proteomes" id="UP000198809"/>
    </source>
</evidence>
<proteinExistence type="predicted"/>
<dbReference type="AlphaFoldDB" id="A0A1H8H2P5"/>